<dbReference type="InterPro" id="IPR036737">
    <property type="entry name" value="OmpA-like_sf"/>
</dbReference>
<dbReference type="PRINTS" id="PR01023">
    <property type="entry name" value="NAFLGMOTY"/>
</dbReference>
<evidence type="ECO:0000256" key="2">
    <source>
        <dbReference type="SAM" id="SignalP"/>
    </source>
</evidence>
<dbReference type="Pfam" id="PF00691">
    <property type="entry name" value="OmpA"/>
    <property type="match status" value="1"/>
</dbReference>
<dbReference type="Pfam" id="PF18393">
    <property type="entry name" value="MotY_N"/>
    <property type="match status" value="1"/>
</dbReference>
<dbReference type="RefSeq" id="WP_094061628.1">
    <property type="nucleotide sequence ID" value="NZ_CP022530.1"/>
</dbReference>
<dbReference type="AlphaFoldDB" id="A0A222FPY7"/>
<evidence type="ECO:0000313" key="4">
    <source>
        <dbReference type="EMBL" id="ASP40461.1"/>
    </source>
</evidence>
<name>A0A222FPY7_9GAMM</name>
<organism evidence="4 5">
    <name type="scientific">Bacterioplanes sanyensis</name>
    <dbReference type="NCBI Taxonomy" id="1249553"/>
    <lineage>
        <taxon>Bacteria</taxon>
        <taxon>Pseudomonadati</taxon>
        <taxon>Pseudomonadota</taxon>
        <taxon>Gammaproteobacteria</taxon>
        <taxon>Oceanospirillales</taxon>
        <taxon>Oceanospirillaceae</taxon>
        <taxon>Bacterioplanes</taxon>
    </lineage>
</organism>
<keyword evidence="1" id="KW-0472">Membrane</keyword>
<dbReference type="Gene3D" id="2.60.40.2540">
    <property type="match status" value="1"/>
</dbReference>
<feature type="chain" id="PRO_5012578400" description="OmpA-like domain-containing protein" evidence="2">
    <location>
        <begin position="25"/>
        <end position="313"/>
    </location>
</feature>
<dbReference type="Gene3D" id="3.30.1330.60">
    <property type="entry name" value="OmpA-like domain"/>
    <property type="match status" value="1"/>
</dbReference>
<dbReference type="OrthoDB" id="6905929at2"/>
<dbReference type="InterPro" id="IPR041544">
    <property type="entry name" value="MotY_N"/>
</dbReference>
<dbReference type="GO" id="GO:0016020">
    <property type="term" value="C:membrane"/>
    <property type="evidence" value="ECO:0007669"/>
    <property type="project" value="UniProtKB-UniRule"/>
</dbReference>
<dbReference type="CDD" id="cd07185">
    <property type="entry name" value="OmpA_C-like"/>
    <property type="match status" value="1"/>
</dbReference>
<dbReference type="InterPro" id="IPR006665">
    <property type="entry name" value="OmpA-like"/>
</dbReference>
<keyword evidence="2" id="KW-0732">Signal</keyword>
<evidence type="ECO:0000259" key="3">
    <source>
        <dbReference type="PROSITE" id="PS51123"/>
    </source>
</evidence>
<sequence>MVRTLKGRLLCWLMSMTASAPALALEYGGSVETTQWSLSGSIFECVFEQRIPGYGRAQFYHQAGEDVEFRLLTNRNLMDYSQAQVSILPPPWQPSGRSEPLGTSRIVDDSPNLVLDKRRTNQFLHALLEGKWPTIAHQTYYDRGRSIKVHVSAVMFKDYYQDYLKCVDQLLPMNFEQVARSKVFFGSGERGLDLRDKALLDRIIFYVQNDPRVFAIYLDGHSDRQGRRYDNRQISKARVEAVERYFILKGVDPEKITTRFHGGRYPVANNATAAGRAENRRVTVRLEQRQDMELPPELRFQLPARQGFTSASR</sequence>
<evidence type="ECO:0000256" key="1">
    <source>
        <dbReference type="PROSITE-ProRule" id="PRU00473"/>
    </source>
</evidence>
<accession>A0A222FPY7</accession>
<proteinExistence type="predicted"/>
<dbReference type="PROSITE" id="PS51123">
    <property type="entry name" value="OMPA_2"/>
    <property type="match status" value="1"/>
</dbReference>
<dbReference type="EMBL" id="CP022530">
    <property type="protein sequence ID" value="ASP40461.1"/>
    <property type="molecule type" value="Genomic_DNA"/>
</dbReference>
<dbReference type="Proteomes" id="UP000202440">
    <property type="component" value="Chromosome"/>
</dbReference>
<gene>
    <name evidence="4" type="ORF">CHH28_18045</name>
</gene>
<reference evidence="4 5" key="1">
    <citation type="submission" date="2017-07" db="EMBL/GenBank/DDBJ databases">
        <title>Annotated genome sequence of Bacterioplanes sanyensis isolated from Red Sea.</title>
        <authorList>
            <person name="Rehman Z.U."/>
        </authorList>
    </citation>
    <scope>NUCLEOTIDE SEQUENCE [LARGE SCALE GENOMIC DNA]</scope>
    <source>
        <strain evidence="4 5">NV9</strain>
    </source>
</reference>
<dbReference type="PANTHER" id="PTHR30329">
    <property type="entry name" value="STATOR ELEMENT OF FLAGELLAR MOTOR COMPLEX"/>
    <property type="match status" value="1"/>
</dbReference>
<dbReference type="SUPFAM" id="SSF103088">
    <property type="entry name" value="OmpA-like"/>
    <property type="match status" value="1"/>
</dbReference>
<protein>
    <recommendedName>
        <fullName evidence="3">OmpA-like domain-containing protein</fullName>
    </recommendedName>
</protein>
<keyword evidence="5" id="KW-1185">Reference proteome</keyword>
<dbReference type="KEGG" id="bsan:CHH28_18045"/>
<dbReference type="PANTHER" id="PTHR30329:SF17">
    <property type="entry name" value="LIPOPROTEIN YFIB-RELATED"/>
    <property type="match status" value="1"/>
</dbReference>
<dbReference type="InterPro" id="IPR050330">
    <property type="entry name" value="Bact_OuterMem_StrucFunc"/>
</dbReference>
<feature type="domain" description="OmpA-like" evidence="3">
    <location>
        <begin position="173"/>
        <end position="290"/>
    </location>
</feature>
<feature type="signal peptide" evidence="2">
    <location>
        <begin position="1"/>
        <end position="24"/>
    </location>
</feature>
<evidence type="ECO:0000313" key="5">
    <source>
        <dbReference type="Proteomes" id="UP000202440"/>
    </source>
</evidence>